<gene>
    <name evidence="2" type="ORF">DPMN_063085</name>
</gene>
<evidence type="ECO:0000313" key="3">
    <source>
        <dbReference type="Proteomes" id="UP000828390"/>
    </source>
</evidence>
<protein>
    <submittedName>
        <fullName evidence="2">Uncharacterized protein</fullName>
    </submittedName>
</protein>
<keyword evidence="3" id="KW-1185">Reference proteome</keyword>
<proteinExistence type="predicted"/>
<dbReference type="Proteomes" id="UP000828390">
    <property type="component" value="Unassembled WGS sequence"/>
</dbReference>
<dbReference type="EMBL" id="JAIWYP010000013">
    <property type="protein sequence ID" value="KAH3720190.1"/>
    <property type="molecule type" value="Genomic_DNA"/>
</dbReference>
<accession>A0A9D4CAB8</accession>
<reference evidence="2" key="1">
    <citation type="journal article" date="2019" name="bioRxiv">
        <title>The Genome of the Zebra Mussel, Dreissena polymorpha: A Resource for Invasive Species Research.</title>
        <authorList>
            <person name="McCartney M.A."/>
            <person name="Auch B."/>
            <person name="Kono T."/>
            <person name="Mallez S."/>
            <person name="Zhang Y."/>
            <person name="Obille A."/>
            <person name="Becker A."/>
            <person name="Abrahante J.E."/>
            <person name="Garbe J."/>
            <person name="Badalamenti J.P."/>
            <person name="Herman A."/>
            <person name="Mangelson H."/>
            <person name="Liachko I."/>
            <person name="Sullivan S."/>
            <person name="Sone E.D."/>
            <person name="Koren S."/>
            <person name="Silverstein K.A.T."/>
            <person name="Beckman K.B."/>
            <person name="Gohl D.M."/>
        </authorList>
    </citation>
    <scope>NUCLEOTIDE SEQUENCE</scope>
    <source>
        <strain evidence="2">Duluth1</strain>
        <tissue evidence="2">Whole animal</tissue>
    </source>
</reference>
<dbReference type="AlphaFoldDB" id="A0A9D4CAB8"/>
<sequence>MLFCVSGAISCVQKYNGWGYQFNEFACSSYFDDDHEEVNNSNNEAYQPAPGSPGADKGRDGDSDSDDPLDAFMANIEASFNLFILAYGLRNYENMYFGLIINQIVL</sequence>
<evidence type="ECO:0000313" key="2">
    <source>
        <dbReference type="EMBL" id="KAH3720190.1"/>
    </source>
</evidence>
<comment type="caution">
    <text evidence="2">The sequence shown here is derived from an EMBL/GenBank/DDBJ whole genome shotgun (WGS) entry which is preliminary data.</text>
</comment>
<name>A0A9D4CAB8_DREPO</name>
<organism evidence="2 3">
    <name type="scientific">Dreissena polymorpha</name>
    <name type="common">Zebra mussel</name>
    <name type="synonym">Mytilus polymorpha</name>
    <dbReference type="NCBI Taxonomy" id="45954"/>
    <lineage>
        <taxon>Eukaryota</taxon>
        <taxon>Metazoa</taxon>
        <taxon>Spiralia</taxon>
        <taxon>Lophotrochozoa</taxon>
        <taxon>Mollusca</taxon>
        <taxon>Bivalvia</taxon>
        <taxon>Autobranchia</taxon>
        <taxon>Heteroconchia</taxon>
        <taxon>Euheterodonta</taxon>
        <taxon>Imparidentia</taxon>
        <taxon>Neoheterodontei</taxon>
        <taxon>Myida</taxon>
        <taxon>Dreissenoidea</taxon>
        <taxon>Dreissenidae</taxon>
        <taxon>Dreissena</taxon>
    </lineage>
</organism>
<reference evidence="2" key="2">
    <citation type="submission" date="2020-11" db="EMBL/GenBank/DDBJ databases">
        <authorList>
            <person name="McCartney M.A."/>
            <person name="Auch B."/>
            <person name="Kono T."/>
            <person name="Mallez S."/>
            <person name="Becker A."/>
            <person name="Gohl D.M."/>
            <person name="Silverstein K.A.T."/>
            <person name="Koren S."/>
            <person name="Bechman K.B."/>
            <person name="Herman A."/>
            <person name="Abrahante J.E."/>
            <person name="Garbe J."/>
        </authorList>
    </citation>
    <scope>NUCLEOTIDE SEQUENCE</scope>
    <source>
        <strain evidence="2">Duluth1</strain>
        <tissue evidence="2">Whole animal</tissue>
    </source>
</reference>
<feature type="region of interest" description="Disordered" evidence="1">
    <location>
        <begin position="36"/>
        <end position="68"/>
    </location>
</feature>
<evidence type="ECO:0000256" key="1">
    <source>
        <dbReference type="SAM" id="MobiDB-lite"/>
    </source>
</evidence>